<organism evidence="1">
    <name type="scientific">Cacopsylla melanoneura</name>
    <dbReference type="NCBI Taxonomy" id="428564"/>
    <lineage>
        <taxon>Eukaryota</taxon>
        <taxon>Metazoa</taxon>
        <taxon>Ecdysozoa</taxon>
        <taxon>Arthropoda</taxon>
        <taxon>Hexapoda</taxon>
        <taxon>Insecta</taxon>
        <taxon>Pterygota</taxon>
        <taxon>Neoptera</taxon>
        <taxon>Paraneoptera</taxon>
        <taxon>Hemiptera</taxon>
        <taxon>Sternorrhyncha</taxon>
        <taxon>Psylloidea</taxon>
        <taxon>Psyllidae</taxon>
        <taxon>Psyllinae</taxon>
        <taxon>Cacopsylla</taxon>
    </lineage>
</organism>
<reference evidence="1" key="1">
    <citation type="submission" date="2021-05" db="EMBL/GenBank/DDBJ databases">
        <authorList>
            <person name="Alioto T."/>
            <person name="Alioto T."/>
            <person name="Gomez Garrido J."/>
        </authorList>
    </citation>
    <scope>NUCLEOTIDE SEQUENCE</scope>
</reference>
<accession>A0A8D9FCM6</accession>
<name>A0A8D9FCM6_9HEMI</name>
<dbReference type="AlphaFoldDB" id="A0A8D9FCM6"/>
<protein>
    <submittedName>
        <fullName evidence="1">Uncharacterized protein</fullName>
    </submittedName>
</protein>
<proteinExistence type="predicted"/>
<sequence length="107" mass="12424">MNLISTERVQNMHLWYWIQVLANYLHNDTIFVGHNFILHFEFCTKASLTSTFFQGNPYFSYMVTGLKGTVLNIILCTYSRNSVTKPVFLSFKGHFIICIYKGRGVTD</sequence>
<dbReference type="EMBL" id="HBUF01642092">
    <property type="protein sequence ID" value="CAG6785157.1"/>
    <property type="molecule type" value="Transcribed_RNA"/>
</dbReference>
<evidence type="ECO:0000313" key="1">
    <source>
        <dbReference type="EMBL" id="CAG6785157.1"/>
    </source>
</evidence>
<dbReference type="EMBL" id="HBUF01642093">
    <property type="protein sequence ID" value="CAG6785158.1"/>
    <property type="molecule type" value="Transcribed_RNA"/>
</dbReference>